<dbReference type="InterPro" id="IPR013024">
    <property type="entry name" value="GGCT-like"/>
</dbReference>
<comment type="caution">
    <text evidence="4">The sequence shown here is derived from an EMBL/GenBank/DDBJ whole genome shotgun (WGS) entry which is preliminary data.</text>
</comment>
<dbReference type="Proteomes" id="UP001230005">
    <property type="component" value="Unassembled WGS sequence"/>
</dbReference>
<evidence type="ECO:0000259" key="3">
    <source>
        <dbReference type="Pfam" id="PF06094"/>
    </source>
</evidence>
<dbReference type="InterPro" id="IPR036568">
    <property type="entry name" value="GGCT-like_sf"/>
</dbReference>
<protein>
    <recommendedName>
        <fullName evidence="2">Gamma-glutamylcyclotransferase family protein</fullName>
    </recommendedName>
</protein>
<keyword evidence="5" id="KW-1185">Reference proteome</keyword>
<feature type="domain" description="Gamma-glutamylcyclotransferase AIG2-like" evidence="3">
    <location>
        <begin position="7"/>
        <end position="125"/>
    </location>
</feature>
<name>A0ABT9ZT46_9BACI</name>
<dbReference type="InterPro" id="IPR009288">
    <property type="entry name" value="AIG2-like_dom"/>
</dbReference>
<dbReference type="CDD" id="cd06661">
    <property type="entry name" value="GGCT_like"/>
    <property type="match status" value="1"/>
</dbReference>
<evidence type="ECO:0000313" key="5">
    <source>
        <dbReference type="Proteomes" id="UP001230005"/>
    </source>
</evidence>
<evidence type="ECO:0000256" key="2">
    <source>
        <dbReference type="RuleBase" id="RU367036"/>
    </source>
</evidence>
<dbReference type="EMBL" id="JAUSUG010000002">
    <property type="protein sequence ID" value="MDQ0253345.1"/>
    <property type="molecule type" value="Genomic_DNA"/>
</dbReference>
<dbReference type="PANTHER" id="PTHR12510:SF4">
    <property type="entry name" value="GAMMA-GLUTAMYLAMINECYCLOTRANSFERASE"/>
    <property type="match status" value="1"/>
</dbReference>
<dbReference type="Pfam" id="PF06094">
    <property type="entry name" value="GGACT"/>
    <property type="match status" value="1"/>
</dbReference>
<gene>
    <name evidence="4" type="ORF">J2S74_000717</name>
</gene>
<proteinExistence type="inferred from homology"/>
<dbReference type="RefSeq" id="WP_307321858.1">
    <property type="nucleotide sequence ID" value="NZ_JAUSUG010000002.1"/>
</dbReference>
<dbReference type="Gene3D" id="3.10.490.10">
    <property type="entry name" value="Gamma-glutamyl cyclotransferase-like"/>
    <property type="match status" value="1"/>
</dbReference>
<reference evidence="4 5" key="1">
    <citation type="submission" date="2023-07" db="EMBL/GenBank/DDBJ databases">
        <title>Genomic Encyclopedia of Type Strains, Phase IV (KMG-IV): sequencing the most valuable type-strain genomes for metagenomic binning, comparative biology and taxonomic classification.</title>
        <authorList>
            <person name="Goeker M."/>
        </authorList>
    </citation>
    <scope>NUCLEOTIDE SEQUENCE [LARGE SCALE GENOMIC DNA]</scope>
    <source>
        <strain evidence="4 5">DSM 9768</strain>
    </source>
</reference>
<comment type="similarity">
    <text evidence="1 2">Belongs to the gamma-glutamylcyclotransferase family.</text>
</comment>
<sequence length="135" mass="15586">MENTLYVFVYGTLRVHEGNHSLLRDAKCVARHAWTNGVLYDTGVGYPAMATDSMERVYGEVYEITKEHLRCLDRLEGFAGDGEINHYERIDQTVYTDHGPLQAYVYVYLPHQVTDLVAIPSGDWKCHRYLEEEDL</sequence>
<evidence type="ECO:0000313" key="4">
    <source>
        <dbReference type="EMBL" id="MDQ0253345.1"/>
    </source>
</evidence>
<organism evidence="4 5">
    <name type="scientific">Evansella vedderi</name>
    <dbReference type="NCBI Taxonomy" id="38282"/>
    <lineage>
        <taxon>Bacteria</taxon>
        <taxon>Bacillati</taxon>
        <taxon>Bacillota</taxon>
        <taxon>Bacilli</taxon>
        <taxon>Bacillales</taxon>
        <taxon>Bacillaceae</taxon>
        <taxon>Evansella</taxon>
    </lineage>
</organism>
<dbReference type="PANTHER" id="PTHR12510">
    <property type="entry name" value="TROPONIN C-AKIN-1 PROTEIN"/>
    <property type="match status" value="1"/>
</dbReference>
<dbReference type="SUPFAM" id="SSF110857">
    <property type="entry name" value="Gamma-glutamyl cyclotransferase-like"/>
    <property type="match status" value="1"/>
</dbReference>
<dbReference type="InterPro" id="IPR039126">
    <property type="entry name" value="GGACT"/>
</dbReference>
<evidence type="ECO:0000256" key="1">
    <source>
        <dbReference type="ARBA" id="ARBA00008861"/>
    </source>
</evidence>
<accession>A0ABT9ZT46</accession>